<protein>
    <recommendedName>
        <fullName evidence="6">Bacterial toxin 28 domain-containing protein</fullName>
    </recommendedName>
</protein>
<evidence type="ECO:0000256" key="1">
    <source>
        <dbReference type="SAM" id="MobiDB-lite"/>
    </source>
</evidence>
<reference evidence="4 5" key="1">
    <citation type="submission" date="2021-01" db="EMBL/GenBank/DDBJ databases">
        <title>Whole genome shotgun sequence of Actinoplanes deccanensis NBRC 13994.</title>
        <authorList>
            <person name="Komaki H."/>
            <person name="Tamura T."/>
        </authorList>
    </citation>
    <scope>NUCLEOTIDE SEQUENCE [LARGE SCALE GENOMIC DNA]</scope>
    <source>
        <strain evidence="4 5">NBRC 13994</strain>
    </source>
</reference>
<name>A0ABQ3YDA7_9ACTN</name>
<accession>A0ABQ3YDA7</accession>
<proteinExistence type="predicted"/>
<dbReference type="InterPro" id="IPR028948">
    <property type="entry name" value="Ntox28"/>
</dbReference>
<feature type="region of interest" description="Disordered" evidence="1">
    <location>
        <begin position="277"/>
        <end position="301"/>
    </location>
</feature>
<gene>
    <name evidence="4" type="ORF">Ade02nite_66330</name>
</gene>
<evidence type="ECO:0008006" key="6">
    <source>
        <dbReference type="Google" id="ProtNLM"/>
    </source>
</evidence>
<dbReference type="Proteomes" id="UP000609879">
    <property type="component" value="Unassembled WGS sequence"/>
</dbReference>
<dbReference type="InterPro" id="IPR049082">
    <property type="entry name" value="T7SS_signal"/>
</dbReference>
<comment type="caution">
    <text evidence="4">The sequence shown here is derived from an EMBL/GenBank/DDBJ whole genome shotgun (WGS) entry which is preliminary data.</text>
</comment>
<dbReference type="Pfam" id="PF15605">
    <property type="entry name" value="Ntox28"/>
    <property type="match status" value="1"/>
</dbReference>
<organism evidence="4 5">
    <name type="scientific">Paractinoplanes deccanensis</name>
    <dbReference type="NCBI Taxonomy" id="113561"/>
    <lineage>
        <taxon>Bacteria</taxon>
        <taxon>Bacillati</taxon>
        <taxon>Actinomycetota</taxon>
        <taxon>Actinomycetes</taxon>
        <taxon>Micromonosporales</taxon>
        <taxon>Micromonosporaceae</taxon>
        <taxon>Paractinoplanes</taxon>
    </lineage>
</organism>
<evidence type="ECO:0000259" key="2">
    <source>
        <dbReference type="Pfam" id="PF15605"/>
    </source>
</evidence>
<feature type="domain" description="Bacterial toxin 28" evidence="2">
    <location>
        <begin position="298"/>
        <end position="386"/>
    </location>
</feature>
<evidence type="ECO:0000313" key="5">
    <source>
        <dbReference type="Proteomes" id="UP000609879"/>
    </source>
</evidence>
<sequence>MTELGQTRDPLALVPGDPAAVEGNVQALRSRSANAEKAGDGLVDIDTGAWTGVAADAFRDKFSYEPNKWYEASNSLATAADGLASFAGTLRWAQGQAAEAIRLWDEGEAASARARQAYDQQVAQAAPGQSVAPFVDSGEAGRQAARDTLENARAQVTRGGDSAARFLDQEAEAAPEESSWLDAVGDFALDVGADVVNGLASFGNAMIQHPGETAALAGGLLLTAVSAGGEGLGFALDATGVGAVAGVPLNVVSAAGITTGVAITGAATTSLMQHAAGEDAVSPMSGSQPSRPAPTKTDRMKEHLTDRDLDAARRELNGEVVARKPSGQPWDHVDEVRNAQRGLTRRIDQLKRLLGDSRTTEAERAAYQSELSEASRLLDHSEQFVPRI</sequence>
<feature type="domain" description="Putative T7SS secretion signal" evidence="3">
    <location>
        <begin position="3"/>
        <end position="177"/>
    </location>
</feature>
<evidence type="ECO:0000313" key="4">
    <source>
        <dbReference type="EMBL" id="GID77992.1"/>
    </source>
</evidence>
<dbReference type="EMBL" id="BOMI01000134">
    <property type="protein sequence ID" value="GID77992.1"/>
    <property type="molecule type" value="Genomic_DNA"/>
</dbReference>
<dbReference type="Pfam" id="PF21725">
    <property type="entry name" value="T7SS_signal"/>
    <property type="match status" value="1"/>
</dbReference>
<dbReference type="RefSeq" id="WP_203772498.1">
    <property type="nucleotide sequence ID" value="NZ_JBHRZA010000019.1"/>
</dbReference>
<keyword evidence="5" id="KW-1185">Reference proteome</keyword>
<evidence type="ECO:0000259" key="3">
    <source>
        <dbReference type="Pfam" id="PF21725"/>
    </source>
</evidence>